<dbReference type="PANTHER" id="PTHR33112:SF16">
    <property type="entry name" value="HETEROKARYON INCOMPATIBILITY DOMAIN-CONTAINING PROTEIN"/>
    <property type="match status" value="1"/>
</dbReference>
<accession>A0A178ZQ58</accession>
<dbReference type="Proteomes" id="UP000078343">
    <property type="component" value="Unassembled WGS sequence"/>
</dbReference>
<sequence>MDWEQQVAKFQTLDFHPYQFHPLAECLESHTICQRVVVDHENSLPKRLLHLDRPTGHDFPAKLVFTEDIKQKPVRYVALSHCWSHLSDAEKFAIKTTPDNQDLRARKVDVGTFPRNYQAVMVMCRSFGFEYFWMDSICILQDDDQEWKEESVRMRHVYGAATLTIALNTSQDIFSMDRSKKITPEWEAIRQQCAGTPMKNHVFMKRVLEGGILGTRAWCFQERHLSPRLFHILDNGVVFCECAEVSVFTNAPNLLGFRTNKPQGQKLAITQRLVELINGSKTGLMVRMVYWHYYLLEYQRRALFDNTDNLTALAGIAESMQLHGGWTYLSGLWKGDLPRGMLWESTGFGRLPSETHKRFSHYHAPTWCWSSVNGSTRTVPELVDEKEAQVSDVYERDKQEPERDHYVHSSLVSDIYITGTSTELNVSPLPKGSALELKGLLISGRCGRRRDDLGVQREFTASDKEWWHDNGTYIKGSITFDVPSEAPGPLWCLLLVKAPNFDPGLRRARAWTTCLGIGLVKTNSSRARPGGMRMGHLGDEGKEEEEDVTDSVRRVDSMRMGSLQEDEEQAIHTFRRVGLMRLTITNARWEELLSHSQLLRII</sequence>
<dbReference type="OrthoDB" id="5125733at2759"/>
<feature type="region of interest" description="Disordered" evidence="1">
    <location>
        <begin position="528"/>
        <end position="551"/>
    </location>
</feature>
<gene>
    <name evidence="3" type="ORF">AYL99_03709</name>
</gene>
<evidence type="ECO:0000256" key="1">
    <source>
        <dbReference type="SAM" id="MobiDB-lite"/>
    </source>
</evidence>
<proteinExistence type="predicted"/>
<dbReference type="AlphaFoldDB" id="A0A178ZQ58"/>
<name>A0A178ZQ58_9EURO</name>
<evidence type="ECO:0000259" key="2">
    <source>
        <dbReference type="Pfam" id="PF06985"/>
    </source>
</evidence>
<evidence type="ECO:0000313" key="4">
    <source>
        <dbReference type="Proteomes" id="UP000078343"/>
    </source>
</evidence>
<dbReference type="EMBL" id="LVYI01000003">
    <property type="protein sequence ID" value="OAP61506.1"/>
    <property type="molecule type" value="Genomic_DNA"/>
</dbReference>
<dbReference type="InterPro" id="IPR010730">
    <property type="entry name" value="HET"/>
</dbReference>
<organism evidence="3 4">
    <name type="scientific">Fonsecaea erecta</name>
    <dbReference type="NCBI Taxonomy" id="1367422"/>
    <lineage>
        <taxon>Eukaryota</taxon>
        <taxon>Fungi</taxon>
        <taxon>Dikarya</taxon>
        <taxon>Ascomycota</taxon>
        <taxon>Pezizomycotina</taxon>
        <taxon>Eurotiomycetes</taxon>
        <taxon>Chaetothyriomycetidae</taxon>
        <taxon>Chaetothyriales</taxon>
        <taxon>Herpotrichiellaceae</taxon>
        <taxon>Fonsecaea</taxon>
    </lineage>
</organism>
<evidence type="ECO:0000313" key="3">
    <source>
        <dbReference type="EMBL" id="OAP61506.1"/>
    </source>
</evidence>
<keyword evidence="4" id="KW-1185">Reference proteome</keyword>
<comment type="caution">
    <text evidence="3">The sequence shown here is derived from an EMBL/GenBank/DDBJ whole genome shotgun (WGS) entry which is preliminary data.</text>
</comment>
<reference evidence="3 4" key="1">
    <citation type="submission" date="2016-04" db="EMBL/GenBank/DDBJ databases">
        <title>Draft genome of Fonsecaea erecta CBS 125763.</title>
        <authorList>
            <person name="Weiss V.A."/>
            <person name="Vicente V.A."/>
            <person name="Raittz R.T."/>
            <person name="Moreno L.F."/>
            <person name="De Souza E.M."/>
            <person name="Pedrosa F.O."/>
            <person name="Steffens M.B."/>
            <person name="Faoro H."/>
            <person name="Tadra-Sfeir M.Z."/>
            <person name="Najafzadeh M.J."/>
            <person name="Felipe M.S."/>
            <person name="Teixeira M."/>
            <person name="Sun J."/>
            <person name="Xi L."/>
            <person name="Gomes R."/>
            <person name="De Azevedo C.M."/>
            <person name="Salgado C.G."/>
            <person name="Da Silva M.B."/>
            <person name="Nascimento M.F."/>
            <person name="Queiroz-Telles F."/>
            <person name="Attili D.S."/>
            <person name="Gorbushina A."/>
        </authorList>
    </citation>
    <scope>NUCLEOTIDE SEQUENCE [LARGE SCALE GENOMIC DNA]</scope>
    <source>
        <strain evidence="3 4">CBS 125763</strain>
    </source>
</reference>
<dbReference type="Pfam" id="PF06985">
    <property type="entry name" value="HET"/>
    <property type="match status" value="1"/>
</dbReference>
<dbReference type="PANTHER" id="PTHR33112">
    <property type="entry name" value="DOMAIN PROTEIN, PUTATIVE-RELATED"/>
    <property type="match status" value="1"/>
</dbReference>
<feature type="domain" description="Heterokaryon incompatibility" evidence="2">
    <location>
        <begin position="76"/>
        <end position="222"/>
    </location>
</feature>
<dbReference type="GeneID" id="30007878"/>
<dbReference type="STRING" id="1367422.A0A178ZQ58"/>
<protein>
    <recommendedName>
        <fullName evidence="2">Heterokaryon incompatibility domain-containing protein</fullName>
    </recommendedName>
</protein>
<dbReference type="RefSeq" id="XP_018694873.1">
    <property type="nucleotide sequence ID" value="XM_018835223.1"/>
</dbReference>